<reference evidence="1" key="1">
    <citation type="submission" date="2021-03" db="EMBL/GenBank/DDBJ databases">
        <authorList>
            <person name="Stanton E."/>
        </authorList>
    </citation>
    <scope>NUCLEOTIDE SEQUENCE</scope>
    <source>
        <strain evidence="1">2020EL-00113</strain>
    </source>
</reference>
<dbReference type="RefSeq" id="WP_210844700.1">
    <property type="nucleotide sequence ID" value="NZ_JAGKLY010000001.1"/>
</dbReference>
<comment type="caution">
    <text evidence="1">The sequence shown here is derived from an EMBL/GenBank/DDBJ whole genome shotgun (WGS) entry which is preliminary data.</text>
</comment>
<dbReference type="Proteomes" id="UP000674270">
    <property type="component" value="Unassembled WGS sequence"/>
</dbReference>
<protein>
    <submittedName>
        <fullName evidence="1">Uncharacterized protein</fullName>
    </submittedName>
</protein>
<dbReference type="EMBL" id="JAGKLY010000001">
    <property type="protein sequence ID" value="MBQ0267701.1"/>
    <property type="molecule type" value="Genomic_DNA"/>
</dbReference>
<gene>
    <name evidence="1" type="ORF">J7T18_05205</name>
</gene>
<evidence type="ECO:0000313" key="2">
    <source>
        <dbReference type="Proteomes" id="UP000674270"/>
    </source>
</evidence>
<sequence>MINYILTTETENDVRKIVSAQLTHEAAWLVLEAPREQLLDIGRLFHGVGYTLYMPLLLGT</sequence>
<evidence type="ECO:0000313" key="1">
    <source>
        <dbReference type="EMBL" id="MBQ0267701.1"/>
    </source>
</evidence>
<proteinExistence type="predicted"/>
<organism evidence="1 2">
    <name type="scientific">Providencia huaxiensis</name>
    <dbReference type="NCBI Taxonomy" id="2027290"/>
    <lineage>
        <taxon>Bacteria</taxon>
        <taxon>Pseudomonadati</taxon>
        <taxon>Pseudomonadota</taxon>
        <taxon>Gammaproteobacteria</taxon>
        <taxon>Enterobacterales</taxon>
        <taxon>Morganellaceae</taxon>
        <taxon>Providencia</taxon>
    </lineage>
</organism>
<dbReference type="AlphaFoldDB" id="A0A8I2ANJ0"/>
<name>A0A8I2ANJ0_9GAMM</name>
<accession>A0A8I2ANJ0</accession>